<evidence type="ECO:0000256" key="1">
    <source>
        <dbReference type="ARBA" id="ARBA00010759"/>
    </source>
</evidence>
<dbReference type="Pfam" id="PF01327">
    <property type="entry name" value="Pep_deformylase"/>
    <property type="match status" value="1"/>
</dbReference>
<dbReference type="EMBL" id="JXYS01000079">
    <property type="protein sequence ID" value="KJF16602.1"/>
    <property type="molecule type" value="Genomic_DNA"/>
</dbReference>
<dbReference type="PANTHER" id="PTHR10458:SF22">
    <property type="entry name" value="PEPTIDE DEFORMYLASE"/>
    <property type="match status" value="1"/>
</dbReference>
<dbReference type="InterPro" id="IPR023635">
    <property type="entry name" value="Peptide_deformylase"/>
</dbReference>
<feature type="active site" evidence="2">
    <location>
        <position position="131"/>
    </location>
</feature>
<dbReference type="HAMAP" id="MF_00163">
    <property type="entry name" value="Pep_deformylase"/>
    <property type="match status" value="1"/>
</dbReference>
<organism evidence="3 4">
    <name type="scientific">Acidithrix ferrooxidans</name>
    <dbReference type="NCBI Taxonomy" id="1280514"/>
    <lineage>
        <taxon>Bacteria</taxon>
        <taxon>Bacillati</taxon>
        <taxon>Actinomycetota</taxon>
        <taxon>Acidimicrobiia</taxon>
        <taxon>Acidimicrobiales</taxon>
        <taxon>Acidimicrobiaceae</taxon>
        <taxon>Acidithrix</taxon>
    </lineage>
</organism>
<keyword evidence="2" id="KW-0648">Protein biosynthesis</keyword>
<comment type="caution">
    <text evidence="3">The sequence shown here is derived from an EMBL/GenBank/DDBJ whole genome shotgun (WGS) entry which is preliminary data.</text>
</comment>
<comment type="function">
    <text evidence="2">Removes the formyl group from the N-terminal Met of newly synthesized proteins. Requires at least a dipeptide for an efficient rate of reaction. N-terminal L-methionine is a prerequisite for activity but the enzyme has broad specificity at other positions.</text>
</comment>
<dbReference type="Gene3D" id="3.90.45.10">
    <property type="entry name" value="Peptide deformylase"/>
    <property type="match status" value="1"/>
</dbReference>
<dbReference type="GO" id="GO:0042586">
    <property type="term" value="F:peptide deformylase activity"/>
    <property type="evidence" value="ECO:0007669"/>
    <property type="project" value="UniProtKB-UniRule"/>
</dbReference>
<evidence type="ECO:0000313" key="4">
    <source>
        <dbReference type="Proteomes" id="UP000032360"/>
    </source>
</evidence>
<feature type="binding site" evidence="2">
    <location>
        <position position="134"/>
    </location>
    <ligand>
        <name>Fe cation</name>
        <dbReference type="ChEBI" id="CHEBI:24875"/>
    </ligand>
</feature>
<dbReference type="AlphaFoldDB" id="A0A0D8HFN1"/>
<accession>A0A0D8HFN1</accession>
<keyword evidence="2 3" id="KW-0378">Hydrolase</keyword>
<keyword evidence="2" id="KW-0408">Iron</keyword>
<keyword evidence="2" id="KW-0479">Metal-binding</keyword>
<comment type="catalytic activity">
    <reaction evidence="2">
        <text>N-terminal N-formyl-L-methionyl-[peptide] + H2O = N-terminal L-methionyl-[peptide] + formate</text>
        <dbReference type="Rhea" id="RHEA:24420"/>
        <dbReference type="Rhea" id="RHEA-COMP:10639"/>
        <dbReference type="Rhea" id="RHEA-COMP:10640"/>
        <dbReference type="ChEBI" id="CHEBI:15377"/>
        <dbReference type="ChEBI" id="CHEBI:15740"/>
        <dbReference type="ChEBI" id="CHEBI:49298"/>
        <dbReference type="ChEBI" id="CHEBI:64731"/>
        <dbReference type="EC" id="3.5.1.88"/>
    </reaction>
</comment>
<dbReference type="EC" id="3.5.1.88" evidence="2"/>
<dbReference type="CDD" id="cd00487">
    <property type="entry name" value="Pep_deformylase"/>
    <property type="match status" value="1"/>
</dbReference>
<dbReference type="RefSeq" id="WP_052606274.1">
    <property type="nucleotide sequence ID" value="NZ_JXYS01000079.1"/>
</dbReference>
<dbReference type="PIRSF" id="PIRSF004749">
    <property type="entry name" value="Pep_def"/>
    <property type="match status" value="1"/>
</dbReference>
<dbReference type="NCBIfam" id="TIGR00079">
    <property type="entry name" value="pept_deformyl"/>
    <property type="match status" value="1"/>
</dbReference>
<dbReference type="InterPro" id="IPR036821">
    <property type="entry name" value="Peptide_deformylase_sf"/>
</dbReference>
<comment type="cofactor">
    <cofactor evidence="2">
        <name>Fe(2+)</name>
        <dbReference type="ChEBI" id="CHEBI:29033"/>
    </cofactor>
    <text evidence="2">Binds 1 Fe(2+) ion.</text>
</comment>
<dbReference type="STRING" id="1280514.AXFE_25700"/>
<dbReference type="OrthoDB" id="9804313at2"/>
<proteinExistence type="inferred from homology"/>
<feature type="binding site" evidence="2">
    <location>
        <position position="130"/>
    </location>
    <ligand>
        <name>Fe cation</name>
        <dbReference type="ChEBI" id="CHEBI:24875"/>
    </ligand>
</feature>
<evidence type="ECO:0000256" key="2">
    <source>
        <dbReference type="HAMAP-Rule" id="MF_00163"/>
    </source>
</evidence>
<dbReference type="PANTHER" id="PTHR10458">
    <property type="entry name" value="PEPTIDE DEFORMYLASE"/>
    <property type="match status" value="1"/>
</dbReference>
<dbReference type="PRINTS" id="PR01576">
    <property type="entry name" value="PDEFORMYLASE"/>
</dbReference>
<reference evidence="3 4" key="1">
    <citation type="submission" date="2015-01" db="EMBL/GenBank/DDBJ databases">
        <title>Draft genome of the acidophilic iron oxidizer Acidithrix ferrooxidans strain Py-F3.</title>
        <authorList>
            <person name="Poehlein A."/>
            <person name="Eisen S."/>
            <person name="Schloemann M."/>
            <person name="Johnson B.D."/>
            <person name="Daniel R."/>
            <person name="Muehling M."/>
        </authorList>
    </citation>
    <scope>NUCLEOTIDE SEQUENCE [LARGE SCALE GENOMIC DNA]</scope>
    <source>
        <strain evidence="3 4">Py-F3</strain>
    </source>
</reference>
<keyword evidence="4" id="KW-1185">Reference proteome</keyword>
<name>A0A0D8HFN1_9ACTN</name>
<protein>
    <recommendedName>
        <fullName evidence="2">Peptide deformylase</fullName>
        <shortName evidence="2">PDF</shortName>
        <ecNumber evidence="2">3.5.1.88</ecNumber>
    </recommendedName>
    <alternativeName>
        <fullName evidence="2">Polypeptide deformylase</fullName>
    </alternativeName>
</protein>
<evidence type="ECO:0000313" key="3">
    <source>
        <dbReference type="EMBL" id="KJF16602.1"/>
    </source>
</evidence>
<dbReference type="NCBIfam" id="NF001159">
    <property type="entry name" value="PRK00150.1-3"/>
    <property type="match status" value="1"/>
</dbReference>
<dbReference type="Proteomes" id="UP000032360">
    <property type="component" value="Unassembled WGS sequence"/>
</dbReference>
<dbReference type="PATRIC" id="fig|1280514.3.peg.3376"/>
<feature type="binding site" evidence="2">
    <location>
        <position position="88"/>
    </location>
    <ligand>
        <name>Fe cation</name>
        <dbReference type="ChEBI" id="CHEBI:24875"/>
    </ligand>
</feature>
<dbReference type="SUPFAM" id="SSF56420">
    <property type="entry name" value="Peptide deformylase"/>
    <property type="match status" value="1"/>
</dbReference>
<dbReference type="GO" id="GO:0006412">
    <property type="term" value="P:translation"/>
    <property type="evidence" value="ECO:0007669"/>
    <property type="project" value="UniProtKB-UniRule"/>
</dbReference>
<dbReference type="GO" id="GO:0046872">
    <property type="term" value="F:metal ion binding"/>
    <property type="evidence" value="ECO:0007669"/>
    <property type="project" value="UniProtKB-KW"/>
</dbReference>
<sequence>MSKLPIRTYGDPVLRQRTKAVDTIDGSIARLCEEMIEVMRIAPGVGLAANQIGISKSIFVYDIGDGSRVVLNPVITETSGEWTYEEGCLSVPGLFWPITRPKVVHLEGIDLNGDPVSIEGDNLLGRVFQHELDHLNGVLLVERLDPDQLKASKKELRKLALESMK</sequence>
<gene>
    <name evidence="2 3" type="primary">def</name>
    <name evidence="3" type="ORF">AXFE_25700</name>
</gene>
<comment type="similarity">
    <text evidence="1 2">Belongs to the polypeptide deformylase family.</text>
</comment>